<reference evidence="11" key="1">
    <citation type="submission" date="2023-11" db="EMBL/GenBank/DDBJ databases">
        <title>Scrofimicrobium hongkongense sp. nov., isolated from a patient with peritonitis.</title>
        <authorList>
            <person name="Lao H.Y."/>
            <person name="Wong A.Y.P."/>
            <person name="Ng T.L."/>
            <person name="Wong R.Y.L."/>
            <person name="Yau M.C.Y."/>
            <person name="Lam J.Y.W."/>
            <person name="Siu G.K.H."/>
        </authorList>
    </citation>
    <scope>NUCLEOTIDE SEQUENCE</scope>
    <source>
        <strain evidence="11">R131</strain>
    </source>
</reference>
<keyword evidence="6 9" id="KW-0057">Aromatic amino acid biosynthesis</keyword>
<sequence>MTSSTPVIKAQVARGNAALIGYLPVGFPSVPQSIEAAQVLLDNGVDAIELGFPYSDPAMDGPVIQQATTIALQRGVHLEDLLGAVEQLSAGGAPILSMTYWNPVHWYGVERFARDFAAAGGSGLITPDLPPEESAQWRAASEQYDLERVFLAALSSTEDRLKLIAQESRGWVYAASAMGVTGQRSWIDERLSALVGRVRAAGADTVCVGLGVSNGQQARDIGAYADGVIVGSAFIKPLLTQEYDRALASLAALAQELRRGVDGARKGNN</sequence>
<evidence type="ECO:0000256" key="7">
    <source>
        <dbReference type="ARBA" id="ARBA00023239"/>
    </source>
</evidence>
<evidence type="ECO:0000256" key="6">
    <source>
        <dbReference type="ARBA" id="ARBA00023141"/>
    </source>
</evidence>
<gene>
    <name evidence="9 11" type="primary">trpA</name>
    <name evidence="11" type="ORF">SAC06_06275</name>
</gene>
<dbReference type="InterPro" id="IPR011060">
    <property type="entry name" value="RibuloseP-bd_barrel"/>
</dbReference>
<evidence type="ECO:0000256" key="3">
    <source>
        <dbReference type="ARBA" id="ARBA00011270"/>
    </source>
</evidence>
<dbReference type="FunFam" id="3.20.20.70:FF:000037">
    <property type="entry name" value="Tryptophan synthase alpha chain"/>
    <property type="match status" value="1"/>
</dbReference>
<dbReference type="EMBL" id="CP138335">
    <property type="protein sequence ID" value="XBW07255.1"/>
    <property type="molecule type" value="Genomic_DNA"/>
</dbReference>
<evidence type="ECO:0000256" key="4">
    <source>
        <dbReference type="ARBA" id="ARBA00022605"/>
    </source>
</evidence>
<name>A0AAU7V4A0_9ACTO</name>
<comment type="subunit">
    <text evidence="3 9">Tetramer of two alpha and two beta chains.</text>
</comment>
<dbReference type="CDD" id="cd04724">
    <property type="entry name" value="Tryptophan_synthase_alpha"/>
    <property type="match status" value="1"/>
</dbReference>
<evidence type="ECO:0000313" key="11">
    <source>
        <dbReference type="EMBL" id="XBW07255.1"/>
    </source>
</evidence>
<dbReference type="HAMAP" id="MF_00131">
    <property type="entry name" value="Trp_synth_alpha"/>
    <property type="match status" value="1"/>
</dbReference>
<keyword evidence="4 9" id="KW-0028">Amino-acid biosynthesis</keyword>
<feature type="active site" description="Proton acceptor" evidence="9">
    <location>
        <position position="49"/>
    </location>
</feature>
<dbReference type="NCBIfam" id="TIGR00262">
    <property type="entry name" value="trpA"/>
    <property type="match status" value="1"/>
</dbReference>
<evidence type="ECO:0000256" key="5">
    <source>
        <dbReference type="ARBA" id="ARBA00022822"/>
    </source>
</evidence>
<dbReference type="InterPro" id="IPR013785">
    <property type="entry name" value="Aldolase_TIM"/>
</dbReference>
<accession>A0AAU7V4A0</accession>
<comment type="catalytic activity">
    <reaction evidence="8 9">
        <text>(1S,2R)-1-C-(indol-3-yl)glycerol 3-phosphate + L-serine = D-glyceraldehyde 3-phosphate + L-tryptophan + H2O</text>
        <dbReference type="Rhea" id="RHEA:10532"/>
        <dbReference type="ChEBI" id="CHEBI:15377"/>
        <dbReference type="ChEBI" id="CHEBI:33384"/>
        <dbReference type="ChEBI" id="CHEBI:57912"/>
        <dbReference type="ChEBI" id="CHEBI:58866"/>
        <dbReference type="ChEBI" id="CHEBI:59776"/>
        <dbReference type="EC" id="4.2.1.20"/>
    </reaction>
</comment>
<evidence type="ECO:0000256" key="10">
    <source>
        <dbReference type="RuleBase" id="RU003662"/>
    </source>
</evidence>
<evidence type="ECO:0000256" key="1">
    <source>
        <dbReference type="ARBA" id="ARBA00003365"/>
    </source>
</evidence>
<feature type="active site" description="Proton acceptor" evidence="9">
    <location>
        <position position="60"/>
    </location>
</feature>
<comment type="pathway">
    <text evidence="2 9">Amino-acid biosynthesis; L-tryptophan biosynthesis; L-tryptophan from chorismate: step 5/5.</text>
</comment>
<dbReference type="EC" id="4.2.1.20" evidence="9"/>
<dbReference type="Pfam" id="PF00290">
    <property type="entry name" value="Trp_syntA"/>
    <property type="match status" value="1"/>
</dbReference>
<dbReference type="Gene3D" id="3.20.20.70">
    <property type="entry name" value="Aldolase class I"/>
    <property type="match status" value="1"/>
</dbReference>
<evidence type="ECO:0000256" key="9">
    <source>
        <dbReference type="HAMAP-Rule" id="MF_00131"/>
    </source>
</evidence>
<evidence type="ECO:0000256" key="8">
    <source>
        <dbReference type="ARBA" id="ARBA00049047"/>
    </source>
</evidence>
<proteinExistence type="inferred from homology"/>
<comment type="function">
    <text evidence="1 9">The alpha subunit is responsible for the aldol cleavage of indoleglycerol phosphate to indole and glyceraldehyde 3-phosphate.</text>
</comment>
<keyword evidence="7 9" id="KW-0456">Lyase</keyword>
<dbReference type="GO" id="GO:0005829">
    <property type="term" value="C:cytosol"/>
    <property type="evidence" value="ECO:0007669"/>
    <property type="project" value="TreeGrafter"/>
</dbReference>
<keyword evidence="5 9" id="KW-0822">Tryptophan biosynthesis</keyword>
<dbReference type="RefSeq" id="WP_350257461.1">
    <property type="nucleotide sequence ID" value="NZ_CP138335.1"/>
</dbReference>
<dbReference type="KEGG" id="sapp:SAC06_06275"/>
<dbReference type="PANTHER" id="PTHR43406">
    <property type="entry name" value="TRYPTOPHAN SYNTHASE, ALPHA CHAIN"/>
    <property type="match status" value="1"/>
</dbReference>
<evidence type="ECO:0000256" key="2">
    <source>
        <dbReference type="ARBA" id="ARBA00004733"/>
    </source>
</evidence>
<dbReference type="PANTHER" id="PTHR43406:SF1">
    <property type="entry name" value="TRYPTOPHAN SYNTHASE ALPHA CHAIN, CHLOROPLASTIC"/>
    <property type="match status" value="1"/>
</dbReference>
<dbReference type="SUPFAM" id="SSF51366">
    <property type="entry name" value="Ribulose-phoshate binding barrel"/>
    <property type="match status" value="1"/>
</dbReference>
<comment type="similarity">
    <text evidence="9 10">Belongs to the TrpA family.</text>
</comment>
<dbReference type="AlphaFoldDB" id="A0AAU7V4A0"/>
<dbReference type="InterPro" id="IPR002028">
    <property type="entry name" value="Trp_synthase_suA"/>
</dbReference>
<organism evidence="11">
    <name type="scientific">Scrofimicrobium appendicitidis</name>
    <dbReference type="NCBI Taxonomy" id="3079930"/>
    <lineage>
        <taxon>Bacteria</taxon>
        <taxon>Bacillati</taxon>
        <taxon>Actinomycetota</taxon>
        <taxon>Actinomycetes</taxon>
        <taxon>Actinomycetales</taxon>
        <taxon>Actinomycetaceae</taxon>
        <taxon>Scrofimicrobium</taxon>
    </lineage>
</organism>
<protein>
    <recommendedName>
        <fullName evidence="9">Tryptophan synthase alpha chain</fullName>
        <ecNumber evidence="9">4.2.1.20</ecNumber>
    </recommendedName>
</protein>
<dbReference type="GO" id="GO:0004834">
    <property type="term" value="F:tryptophan synthase activity"/>
    <property type="evidence" value="ECO:0007669"/>
    <property type="project" value="UniProtKB-UniRule"/>
</dbReference>